<dbReference type="RefSeq" id="WP_069696234.1">
    <property type="nucleotide sequence ID" value="NZ_CP043010.1"/>
</dbReference>
<gene>
    <name evidence="2" type="ORF">NL394_20135</name>
</gene>
<evidence type="ECO:0000313" key="3">
    <source>
        <dbReference type="Proteomes" id="UP001163293"/>
    </source>
</evidence>
<evidence type="ECO:0000256" key="1">
    <source>
        <dbReference type="ARBA" id="ARBA00022729"/>
    </source>
</evidence>
<dbReference type="PANTHER" id="PTHR44103">
    <property type="entry name" value="PROPROTEIN CONVERTASE P"/>
    <property type="match status" value="1"/>
</dbReference>
<name>A0AAX3EH83_PAEUR</name>
<dbReference type="Pfam" id="PF13517">
    <property type="entry name" value="FG-GAP_3"/>
    <property type="match status" value="1"/>
</dbReference>
<organism evidence="2 3">
    <name type="scientific">Paenarthrobacter ureafaciens</name>
    <dbReference type="NCBI Taxonomy" id="37931"/>
    <lineage>
        <taxon>Bacteria</taxon>
        <taxon>Bacillati</taxon>
        <taxon>Actinomycetota</taxon>
        <taxon>Actinomycetes</taxon>
        <taxon>Micrococcales</taxon>
        <taxon>Micrococcaceae</taxon>
        <taxon>Paenarthrobacter</taxon>
    </lineage>
</organism>
<dbReference type="Gene3D" id="2.130.10.130">
    <property type="entry name" value="Integrin alpha, N-terminal"/>
    <property type="match status" value="1"/>
</dbReference>
<dbReference type="InterPro" id="IPR013517">
    <property type="entry name" value="FG-GAP"/>
</dbReference>
<reference evidence="2" key="1">
    <citation type="submission" date="2022-07" db="EMBL/GenBank/DDBJ databases">
        <authorList>
            <person name="Wu T."/>
        </authorList>
    </citation>
    <scope>NUCLEOTIDE SEQUENCE</scope>
    <source>
        <strain evidence="2">SD-1</strain>
    </source>
</reference>
<accession>A0AAX3EH83</accession>
<sequence>MGITPARRARTWLAVFVTFFLLISGLGSAPAALADDAFAPVPVAVSTTPTSIGAGGHAQSRITLKASAPIADVYVAFRNTATGTVHREVTRGSYNPTDSTYTFEVFFAPGAAPGSYRAQYVEIQTEAGHVIVYWRDGSLNYNPDNLPSSGTAAVPLDALDFNYSSTVSLDRPHTSGFYRDNYWDPFTLSLLIRDSWGRLGLFPTGGNGTWKQAYEVGSGWNIFNTMIAAGDFNNDGENDVIARDAAGSLFLYPGTWYGGWNPRQQIGWGWGIFNSIFAAGDFNGDGNNDLLARKTNGELVLYPGNGYGGFLAASTVGWGWNGMTAIFSPGDFDGDRKPDVLARNSAGNLVFYGGNGSGGWTTSRVIGQGWNAITKLGGVGDFDGDGVNDVWGIDTAGQMRMYYGNNAGGWKGSGVVGWGWDEFTAVF</sequence>
<dbReference type="AlphaFoldDB" id="A0AAX3EH83"/>
<evidence type="ECO:0000313" key="2">
    <source>
        <dbReference type="EMBL" id="UYV97313.1"/>
    </source>
</evidence>
<keyword evidence="3" id="KW-1185">Reference proteome</keyword>
<dbReference type="InterPro" id="IPR028994">
    <property type="entry name" value="Integrin_alpha_N"/>
</dbReference>
<dbReference type="SUPFAM" id="SSF69318">
    <property type="entry name" value="Integrin alpha N-terminal domain"/>
    <property type="match status" value="1"/>
</dbReference>
<protein>
    <submittedName>
        <fullName evidence="2">VCBS repeat-containing protein</fullName>
    </submittedName>
</protein>
<dbReference type="Proteomes" id="UP001163293">
    <property type="component" value="Chromosome"/>
</dbReference>
<keyword evidence="1" id="KW-0732">Signal</keyword>
<dbReference type="EMBL" id="CP101185">
    <property type="protein sequence ID" value="UYV97313.1"/>
    <property type="molecule type" value="Genomic_DNA"/>
</dbReference>
<dbReference type="PANTHER" id="PTHR44103:SF1">
    <property type="entry name" value="PROPROTEIN CONVERTASE P"/>
    <property type="match status" value="1"/>
</dbReference>
<proteinExistence type="predicted"/>